<comment type="caution">
    <text evidence="1">The sequence shown here is derived from an EMBL/GenBank/DDBJ whole genome shotgun (WGS) entry which is preliminary data.</text>
</comment>
<dbReference type="EMBL" id="JALPRY010000021">
    <property type="protein sequence ID" value="MCK8781896.1"/>
    <property type="molecule type" value="Genomic_DNA"/>
</dbReference>
<evidence type="ECO:0000313" key="1">
    <source>
        <dbReference type="EMBL" id="MCK8781896.1"/>
    </source>
</evidence>
<sequence length="371" mass="40484">MTKYTHKKISAKLAAKAEKATGDISHEDVSELEAIGEDIRSLGRRTTGQGYELGSYLARAKAILPERAFGAWVKAICKFTPKTARNYVAVHENLAAYKERLVTTGTAPTTLFILAHADKEKVEDVVTAFELGEKLTVAQVKAMVGAAPAKKMACDTGHNLGGATGLRKIAQLKVAEDSVKFFQLVMGILSRVEKALEPLDKKRSVVKGALQKSIVHDCRHAHDLINSIAAPLEPSSMVANTNWQPAKLPEGTAWRNVQALLLRMGGVEAWPDRHAFVPWLQTEVVPLLRFVVHGEALPADVEDETPGPVAAQREEDADDGFLAYDQMPPDVQDTIDRALAIVSPDSRDEIRAQIMFDPRPIKRRAACGADS</sequence>
<proteinExistence type="predicted"/>
<protein>
    <recommendedName>
        <fullName evidence="3">DUF3102 domain-containing protein</fullName>
    </recommendedName>
</protein>
<dbReference type="Proteomes" id="UP001202827">
    <property type="component" value="Unassembled WGS sequence"/>
</dbReference>
<keyword evidence="2" id="KW-1185">Reference proteome</keyword>
<gene>
    <name evidence="1" type="ORF">M0654_18095</name>
</gene>
<organism evidence="1 2">
    <name type="scientific">Neorhizobium turbinariae</name>
    <dbReference type="NCBI Taxonomy" id="2937795"/>
    <lineage>
        <taxon>Bacteria</taxon>
        <taxon>Pseudomonadati</taxon>
        <taxon>Pseudomonadota</taxon>
        <taxon>Alphaproteobacteria</taxon>
        <taxon>Hyphomicrobiales</taxon>
        <taxon>Rhizobiaceae</taxon>
        <taxon>Rhizobium/Agrobacterium group</taxon>
        <taxon>Neorhizobium</taxon>
    </lineage>
</organism>
<name>A0ABT0IVI7_9HYPH</name>
<accession>A0ABT0IVI7</accession>
<dbReference type="RefSeq" id="WP_248684284.1">
    <property type="nucleotide sequence ID" value="NZ_JALPRY010000021.1"/>
</dbReference>
<evidence type="ECO:0000313" key="2">
    <source>
        <dbReference type="Proteomes" id="UP001202827"/>
    </source>
</evidence>
<evidence type="ECO:0008006" key="3">
    <source>
        <dbReference type="Google" id="ProtNLM"/>
    </source>
</evidence>
<reference evidence="1 2" key="1">
    <citation type="submission" date="2022-04" db="EMBL/GenBank/DDBJ databases">
        <title>Rhizobium coralii sp. nov., isolated from coral Turbinaria peltata.</title>
        <authorList>
            <person name="Sun H."/>
        </authorList>
    </citation>
    <scope>NUCLEOTIDE SEQUENCE [LARGE SCALE GENOMIC DNA]</scope>
    <source>
        <strain evidence="1 2">NTR19</strain>
    </source>
</reference>